<feature type="binding site" evidence="5">
    <location>
        <begin position="125"/>
        <end position="129"/>
    </location>
    <ligand>
        <name>S-adenosyl-L-methionine</name>
        <dbReference type="ChEBI" id="CHEBI:59789"/>
    </ligand>
</feature>
<dbReference type="PANTHER" id="PTHR18895">
    <property type="entry name" value="HEMK METHYLTRANSFERASE"/>
    <property type="match status" value="1"/>
</dbReference>
<comment type="caution">
    <text evidence="5">Lacks conserved residue(s) required for the propagation of feature annotation.</text>
</comment>
<dbReference type="NCBIfam" id="TIGR00536">
    <property type="entry name" value="hemK_fam"/>
    <property type="match status" value="1"/>
</dbReference>
<organism evidence="8 9">
    <name type="scientific">candidate division WS6 bacterium OLB20</name>
    <dbReference type="NCBI Taxonomy" id="1617426"/>
    <lineage>
        <taxon>Bacteria</taxon>
        <taxon>Candidatus Dojkabacteria</taxon>
    </lineage>
</organism>
<feature type="binding site" evidence="5">
    <location>
        <begin position="195"/>
        <end position="198"/>
    </location>
    <ligand>
        <name>substrate</name>
    </ligand>
</feature>
<feature type="domain" description="Release factor glutamine methyltransferase N-terminal" evidence="7">
    <location>
        <begin position="12"/>
        <end position="80"/>
    </location>
</feature>
<dbReference type="NCBIfam" id="TIGR03534">
    <property type="entry name" value="RF_mod_PrmC"/>
    <property type="match status" value="1"/>
</dbReference>
<dbReference type="GO" id="GO:0032259">
    <property type="term" value="P:methylation"/>
    <property type="evidence" value="ECO:0007669"/>
    <property type="project" value="UniProtKB-KW"/>
</dbReference>
<evidence type="ECO:0000256" key="5">
    <source>
        <dbReference type="HAMAP-Rule" id="MF_02126"/>
    </source>
</evidence>
<evidence type="ECO:0000256" key="2">
    <source>
        <dbReference type="ARBA" id="ARBA00022679"/>
    </source>
</evidence>
<dbReference type="AlphaFoldDB" id="A0A136LYA9"/>
<dbReference type="EMBL" id="JYNZ01000003">
    <property type="protein sequence ID" value="KXK26631.1"/>
    <property type="molecule type" value="Genomic_DNA"/>
</dbReference>
<comment type="catalytic activity">
    <reaction evidence="4 5">
        <text>L-glutaminyl-[peptide chain release factor] + S-adenosyl-L-methionine = N(5)-methyl-L-glutaminyl-[peptide chain release factor] + S-adenosyl-L-homocysteine + H(+)</text>
        <dbReference type="Rhea" id="RHEA:42896"/>
        <dbReference type="Rhea" id="RHEA-COMP:10271"/>
        <dbReference type="Rhea" id="RHEA-COMP:10272"/>
        <dbReference type="ChEBI" id="CHEBI:15378"/>
        <dbReference type="ChEBI" id="CHEBI:30011"/>
        <dbReference type="ChEBI" id="CHEBI:57856"/>
        <dbReference type="ChEBI" id="CHEBI:59789"/>
        <dbReference type="ChEBI" id="CHEBI:61891"/>
        <dbReference type="EC" id="2.1.1.297"/>
    </reaction>
</comment>
<dbReference type="HAMAP" id="MF_02126">
    <property type="entry name" value="RF_methyltr_PrmC"/>
    <property type="match status" value="1"/>
</dbReference>
<keyword evidence="2 5" id="KW-0808">Transferase</keyword>
<dbReference type="Pfam" id="PF05175">
    <property type="entry name" value="MTS"/>
    <property type="match status" value="1"/>
</dbReference>
<reference evidence="8 9" key="1">
    <citation type="submission" date="2015-02" db="EMBL/GenBank/DDBJ databases">
        <title>Improved understanding of the partial-nitritation anammox process through 23 genomes representing the majority of the microbial community.</title>
        <authorList>
            <person name="Speth D.R."/>
            <person name="In T Zandt M."/>
            <person name="Guerrero Cruz S."/>
            <person name="Jetten M.S."/>
            <person name="Dutilh B.E."/>
        </authorList>
    </citation>
    <scope>NUCLEOTIDE SEQUENCE [LARGE SCALE GENOMIC DNA]</scope>
    <source>
        <strain evidence="8">OLB20</strain>
    </source>
</reference>
<evidence type="ECO:0000256" key="1">
    <source>
        <dbReference type="ARBA" id="ARBA00022603"/>
    </source>
</evidence>
<feature type="binding site" evidence="5">
    <location>
        <position position="149"/>
    </location>
    <ligand>
        <name>S-adenosyl-L-methionine</name>
        <dbReference type="ChEBI" id="CHEBI:59789"/>
    </ligand>
</feature>
<evidence type="ECO:0000256" key="3">
    <source>
        <dbReference type="ARBA" id="ARBA00022691"/>
    </source>
</evidence>
<feature type="binding site" evidence="5">
    <location>
        <position position="195"/>
    </location>
    <ligand>
        <name>S-adenosyl-L-methionine</name>
        <dbReference type="ChEBI" id="CHEBI:59789"/>
    </ligand>
</feature>
<keyword evidence="3 5" id="KW-0949">S-adenosyl-L-methionine</keyword>
<dbReference type="Pfam" id="PF17827">
    <property type="entry name" value="PrmC_N"/>
    <property type="match status" value="1"/>
</dbReference>
<dbReference type="InterPro" id="IPR004556">
    <property type="entry name" value="HemK-like"/>
</dbReference>
<dbReference type="PANTHER" id="PTHR18895:SF74">
    <property type="entry name" value="MTRF1L RELEASE FACTOR GLUTAMINE METHYLTRANSFERASE"/>
    <property type="match status" value="1"/>
</dbReference>
<evidence type="ECO:0000259" key="7">
    <source>
        <dbReference type="Pfam" id="PF17827"/>
    </source>
</evidence>
<name>A0A136LYA9_9BACT</name>
<dbReference type="InterPro" id="IPR029063">
    <property type="entry name" value="SAM-dependent_MTases_sf"/>
</dbReference>
<dbReference type="STRING" id="1617426.TR69_WS6001000638"/>
<dbReference type="InterPro" id="IPR050320">
    <property type="entry name" value="N5-glutamine_MTase"/>
</dbReference>
<protein>
    <recommendedName>
        <fullName evidence="5">Release factor glutamine methyltransferase</fullName>
        <shortName evidence="5">RF MTase</shortName>
        <ecNumber evidence="5">2.1.1.297</ecNumber>
    </recommendedName>
    <alternativeName>
        <fullName evidence="5">N5-glutamine methyltransferase PrmC</fullName>
    </alternativeName>
    <alternativeName>
        <fullName evidence="5">Protein-(glutamine-N5) MTase PrmC</fullName>
    </alternativeName>
    <alternativeName>
        <fullName evidence="5">Protein-glutamine N-methyltransferase PrmC</fullName>
    </alternativeName>
</protein>
<dbReference type="GO" id="GO:0102559">
    <property type="term" value="F:peptide chain release factor N(5)-glutamine methyltransferase activity"/>
    <property type="evidence" value="ECO:0007669"/>
    <property type="project" value="UniProtKB-EC"/>
</dbReference>
<feature type="domain" description="Methyltransferase small" evidence="6">
    <location>
        <begin position="108"/>
        <end position="203"/>
    </location>
</feature>
<accession>A0A136LYA9</accession>
<dbReference type="EC" id="2.1.1.297" evidence="5"/>
<comment type="caution">
    <text evidence="8">The sequence shown here is derived from an EMBL/GenBank/DDBJ whole genome shotgun (WGS) entry which is preliminary data.</text>
</comment>
<evidence type="ECO:0000313" key="9">
    <source>
        <dbReference type="Proteomes" id="UP000070457"/>
    </source>
</evidence>
<sequence length="295" mass="32768">MLLNRQNMNTRQAIEWAGTELSGLEDPRLEAELLLAYVLDCDRSRINAYPEQQLNHHEEQRYRVLIRRASRLEPLAYLTGKKEFFGHSFLVNRQVLIPRPETEELVELALQKIEKHGFRRILDVGTGSGAIALSLAAESPAPLTIDAIDKSVMAIKVAGMNRIRIRPAHEDTSVNLIASTLDAFQGNDYDMVVSNPPYIPSAEITALAEGVREYEPHLALDGGTDGLDIYRLLAKRLPTILADGGICLCEVHSPLASETAELFKDSCPGSSVTVHKDLQGRLRIIEISGVRRLLL</sequence>
<gene>
    <name evidence="5 8" type="primary">prmC</name>
    <name evidence="8" type="ORF">TR69_WS6001000638</name>
</gene>
<evidence type="ECO:0000259" key="6">
    <source>
        <dbReference type="Pfam" id="PF05175"/>
    </source>
</evidence>
<dbReference type="Gene3D" id="1.10.8.10">
    <property type="entry name" value="DNA helicase RuvA subunit, C-terminal domain"/>
    <property type="match status" value="1"/>
</dbReference>
<comment type="similarity">
    <text evidence="5">Belongs to the protein N5-glutamine methyltransferase family. PrmC subfamily.</text>
</comment>
<evidence type="ECO:0000256" key="4">
    <source>
        <dbReference type="ARBA" id="ARBA00048391"/>
    </source>
</evidence>
<evidence type="ECO:0000313" key="8">
    <source>
        <dbReference type="EMBL" id="KXK26631.1"/>
    </source>
</evidence>
<keyword evidence="1 5" id="KW-0489">Methyltransferase</keyword>
<dbReference type="CDD" id="cd02440">
    <property type="entry name" value="AdoMet_MTases"/>
    <property type="match status" value="1"/>
</dbReference>
<dbReference type="Gene3D" id="3.40.50.150">
    <property type="entry name" value="Vaccinia Virus protein VP39"/>
    <property type="match status" value="1"/>
</dbReference>
<dbReference type="GO" id="GO:0003676">
    <property type="term" value="F:nucleic acid binding"/>
    <property type="evidence" value="ECO:0007669"/>
    <property type="project" value="InterPro"/>
</dbReference>
<dbReference type="PROSITE" id="PS00092">
    <property type="entry name" value="N6_MTASE"/>
    <property type="match status" value="1"/>
</dbReference>
<dbReference type="InterPro" id="IPR019874">
    <property type="entry name" value="RF_methyltr_PrmC"/>
</dbReference>
<dbReference type="Proteomes" id="UP000070457">
    <property type="component" value="Unassembled WGS sequence"/>
</dbReference>
<dbReference type="InterPro" id="IPR040758">
    <property type="entry name" value="PrmC_N"/>
</dbReference>
<proteinExistence type="inferred from homology"/>
<dbReference type="PATRIC" id="fig|1617426.3.peg.634"/>
<dbReference type="InterPro" id="IPR007848">
    <property type="entry name" value="Small_mtfrase_dom"/>
</dbReference>
<dbReference type="InterPro" id="IPR002052">
    <property type="entry name" value="DNA_methylase_N6_adenine_CS"/>
</dbReference>
<dbReference type="SUPFAM" id="SSF53335">
    <property type="entry name" value="S-adenosyl-L-methionine-dependent methyltransferases"/>
    <property type="match status" value="1"/>
</dbReference>
<comment type="function">
    <text evidence="5">Methylates the class 1 translation termination release factors RF1/PrfA and RF2/PrfB on the glutamine residue of the universally conserved GGQ motif.</text>
</comment>